<dbReference type="EMBL" id="VICD02000056">
    <property type="protein sequence ID" value="KAB8196945.1"/>
    <property type="molecule type" value="Genomic_DNA"/>
</dbReference>
<evidence type="ECO:0000256" key="1">
    <source>
        <dbReference type="ARBA" id="ARBA00004377"/>
    </source>
</evidence>
<evidence type="ECO:0000256" key="3">
    <source>
        <dbReference type="ARBA" id="ARBA00022475"/>
    </source>
</evidence>
<evidence type="ECO:0000313" key="15">
    <source>
        <dbReference type="Proteomes" id="UP000320431"/>
    </source>
</evidence>
<keyword evidence="8 12" id="KW-0472">Membrane</keyword>
<comment type="subcellular location">
    <subcellularLocation>
        <location evidence="1">Cell inner membrane</location>
        <topology evidence="1">Single-pass membrane protein</topology>
    </subcellularLocation>
</comment>
<keyword evidence="4" id="KW-0488">Methylation</keyword>
<evidence type="ECO:0000256" key="4">
    <source>
        <dbReference type="ARBA" id="ARBA00022481"/>
    </source>
</evidence>
<keyword evidence="5" id="KW-0997">Cell inner membrane</keyword>
<evidence type="ECO:0000313" key="14">
    <source>
        <dbReference type="EMBL" id="KAB8196945.1"/>
    </source>
</evidence>
<dbReference type="Proteomes" id="UP000320431">
    <property type="component" value="Unassembled WGS sequence"/>
</dbReference>
<evidence type="ECO:0000256" key="5">
    <source>
        <dbReference type="ARBA" id="ARBA00022519"/>
    </source>
</evidence>
<dbReference type="Pfam" id="PF07963">
    <property type="entry name" value="N_methyl"/>
    <property type="match status" value="1"/>
</dbReference>
<dbReference type="AlphaFoldDB" id="A0A508B9C5"/>
<reference evidence="14 15" key="1">
    <citation type="submission" date="2019-10" db="EMBL/GenBank/DDBJ databases">
        <title>Lysobacter alkalisoli sp. nov., isolated from saline-alkaline soil.</title>
        <authorList>
            <person name="Sun J.-Q."/>
        </authorList>
    </citation>
    <scope>NUCLEOTIDE SEQUENCE [LARGE SCALE GENOMIC DNA]</scope>
    <source>
        <strain evidence="14 15">KCTC 42381</strain>
    </source>
</reference>
<protein>
    <recommendedName>
        <fullName evidence="2">Type II secretion system protein H</fullName>
    </recommendedName>
    <alternativeName>
        <fullName evidence="10">General secretion pathway protein H</fullName>
    </alternativeName>
</protein>
<comment type="caution">
    <text evidence="14">The sequence shown here is derived from an EMBL/GenBank/DDBJ whole genome shotgun (WGS) entry which is preliminary data.</text>
</comment>
<feature type="domain" description="General secretion pathway GspH" evidence="13">
    <location>
        <begin position="91"/>
        <end position="206"/>
    </location>
</feature>
<gene>
    <name evidence="14" type="ORF">FKV24_004195</name>
</gene>
<dbReference type="InterPro" id="IPR045584">
    <property type="entry name" value="Pilin-like"/>
</dbReference>
<organism evidence="14 15">
    <name type="scientific">Marilutibacter maris</name>
    <dbReference type="NCBI Taxonomy" id="1605891"/>
    <lineage>
        <taxon>Bacteria</taxon>
        <taxon>Pseudomonadati</taxon>
        <taxon>Pseudomonadota</taxon>
        <taxon>Gammaproteobacteria</taxon>
        <taxon>Lysobacterales</taxon>
        <taxon>Lysobacteraceae</taxon>
        <taxon>Marilutibacter</taxon>
    </lineage>
</organism>
<dbReference type="InterPro" id="IPR022346">
    <property type="entry name" value="T2SS_GspH"/>
</dbReference>
<sequence length="221" mass="23598">MGWGRRALFLPLPGQRTDTEATGARRRIGFPGKEPDDMRTPGTRTPRIARNSGFTLIELVVAMALAAVAAAIALPSLAALIERDRNTEALHRLTVSLALARISAIRQGRPVSVCPSRDGRHCLREGLWSGGWLVFSDPRRRGEPAAPSAIIEAFEGTGGGLRVSTTPGRSRVTYDALGWSAGSNATFRICSANGLMLGKVVVNNAGRTRMERPRTATACPG</sequence>
<feature type="transmembrane region" description="Helical" evidence="12">
    <location>
        <begin position="59"/>
        <end position="81"/>
    </location>
</feature>
<dbReference type="GO" id="GO:0015627">
    <property type="term" value="C:type II protein secretion system complex"/>
    <property type="evidence" value="ECO:0007669"/>
    <property type="project" value="InterPro"/>
</dbReference>
<evidence type="ECO:0000256" key="6">
    <source>
        <dbReference type="ARBA" id="ARBA00022692"/>
    </source>
</evidence>
<evidence type="ECO:0000256" key="2">
    <source>
        <dbReference type="ARBA" id="ARBA00021549"/>
    </source>
</evidence>
<evidence type="ECO:0000256" key="12">
    <source>
        <dbReference type="SAM" id="Phobius"/>
    </source>
</evidence>
<name>A0A508B9C5_9GAMM</name>
<dbReference type="SUPFAM" id="SSF54523">
    <property type="entry name" value="Pili subunits"/>
    <property type="match status" value="1"/>
</dbReference>
<evidence type="ECO:0000256" key="7">
    <source>
        <dbReference type="ARBA" id="ARBA00022989"/>
    </source>
</evidence>
<dbReference type="Pfam" id="PF12019">
    <property type="entry name" value="GspH"/>
    <property type="match status" value="1"/>
</dbReference>
<dbReference type="GO" id="GO:0005886">
    <property type="term" value="C:plasma membrane"/>
    <property type="evidence" value="ECO:0007669"/>
    <property type="project" value="UniProtKB-SubCell"/>
</dbReference>
<evidence type="ECO:0000259" key="13">
    <source>
        <dbReference type="Pfam" id="PF12019"/>
    </source>
</evidence>
<evidence type="ECO:0000256" key="11">
    <source>
        <dbReference type="SAM" id="MobiDB-lite"/>
    </source>
</evidence>
<accession>A0A508B9C5</accession>
<dbReference type="Gene3D" id="3.55.40.10">
    <property type="entry name" value="minor pseudopilin epsh domain"/>
    <property type="match status" value="1"/>
</dbReference>
<keyword evidence="3" id="KW-1003">Cell membrane</keyword>
<dbReference type="PROSITE" id="PS00409">
    <property type="entry name" value="PROKAR_NTER_METHYL"/>
    <property type="match status" value="1"/>
</dbReference>
<evidence type="ECO:0000256" key="8">
    <source>
        <dbReference type="ARBA" id="ARBA00023136"/>
    </source>
</evidence>
<dbReference type="GO" id="GO:0015628">
    <property type="term" value="P:protein secretion by the type II secretion system"/>
    <property type="evidence" value="ECO:0007669"/>
    <property type="project" value="InterPro"/>
</dbReference>
<evidence type="ECO:0000256" key="10">
    <source>
        <dbReference type="ARBA" id="ARBA00030775"/>
    </source>
</evidence>
<proteinExistence type="inferred from homology"/>
<keyword evidence="7 12" id="KW-1133">Transmembrane helix</keyword>
<dbReference type="InterPro" id="IPR012902">
    <property type="entry name" value="N_methyl_site"/>
</dbReference>
<evidence type="ECO:0000256" key="9">
    <source>
        <dbReference type="ARBA" id="ARBA00025772"/>
    </source>
</evidence>
<comment type="similarity">
    <text evidence="9">Belongs to the GSP H family.</text>
</comment>
<feature type="region of interest" description="Disordered" evidence="11">
    <location>
        <begin position="26"/>
        <end position="46"/>
    </location>
</feature>
<dbReference type="NCBIfam" id="TIGR02532">
    <property type="entry name" value="IV_pilin_GFxxxE"/>
    <property type="match status" value="1"/>
</dbReference>
<keyword evidence="6 12" id="KW-0812">Transmembrane</keyword>